<comment type="caution">
    <text evidence="1">The sequence shown here is derived from an EMBL/GenBank/DDBJ whole genome shotgun (WGS) entry which is preliminary data.</text>
</comment>
<proteinExistence type="predicted"/>
<dbReference type="OrthoDB" id="1441158at2"/>
<name>A0A6N8H8H0_9FLAO</name>
<keyword evidence="2" id="KW-1185">Reference proteome</keyword>
<evidence type="ECO:0000313" key="1">
    <source>
        <dbReference type="EMBL" id="MUV02130.1"/>
    </source>
</evidence>
<gene>
    <name evidence="1" type="ORF">GN157_00265</name>
</gene>
<dbReference type="Proteomes" id="UP000433945">
    <property type="component" value="Unassembled WGS sequence"/>
</dbReference>
<accession>A0A6N8H8H0</accession>
<dbReference type="EMBL" id="WOWP01000001">
    <property type="protein sequence ID" value="MUV02130.1"/>
    <property type="molecule type" value="Genomic_DNA"/>
</dbReference>
<dbReference type="RefSeq" id="WP_157481094.1">
    <property type="nucleotide sequence ID" value="NZ_WOWP01000001.1"/>
</dbReference>
<evidence type="ECO:0000313" key="2">
    <source>
        <dbReference type="Proteomes" id="UP000433945"/>
    </source>
</evidence>
<dbReference type="PROSITE" id="PS51257">
    <property type="entry name" value="PROKAR_LIPOPROTEIN"/>
    <property type="match status" value="1"/>
</dbReference>
<protein>
    <submittedName>
        <fullName evidence="1">Uncharacterized protein</fullName>
    </submittedName>
</protein>
<reference evidence="1 2" key="1">
    <citation type="submission" date="2019-12" db="EMBL/GenBank/DDBJ databases">
        <authorList>
            <person name="Sun J.-Q."/>
        </authorList>
    </citation>
    <scope>NUCLEOTIDE SEQUENCE [LARGE SCALE GENOMIC DNA]</scope>
    <source>
        <strain evidence="1 2">JCM 17928</strain>
    </source>
</reference>
<dbReference type="AlphaFoldDB" id="A0A6N8H8H0"/>
<organism evidence="1 2">
    <name type="scientific">Flavobacterium rakeshii</name>
    <dbReference type="NCBI Taxonomy" id="1038845"/>
    <lineage>
        <taxon>Bacteria</taxon>
        <taxon>Pseudomonadati</taxon>
        <taxon>Bacteroidota</taxon>
        <taxon>Flavobacteriia</taxon>
        <taxon>Flavobacteriales</taxon>
        <taxon>Flavobacteriaceae</taxon>
        <taxon>Flavobacterium</taxon>
    </lineage>
</organism>
<sequence length="187" mass="22173">MKKLLLLLTLITLVSCNNDDTLQETHEFRDSLVSTYKLKSIYTDVAIDLNGDGVPQTDLILEAECFNNISFQIYMAEFIYNEWGDYKTFWLNVPYSDYEHETETYNTCLQDAMVFYGYDIDEESKEISINDRNEEMEALYGTLTDVHWENNIAYFTLTHKLYTTQGWQNVTIYMEYLKWDFINNIPK</sequence>